<protein>
    <recommendedName>
        <fullName evidence="2">Reverse transcriptase</fullName>
    </recommendedName>
</protein>
<dbReference type="AlphaFoldDB" id="A0AAW2VYQ4"/>
<proteinExistence type="predicted"/>
<gene>
    <name evidence="1" type="ORF">Slati_2735800</name>
</gene>
<reference evidence="1" key="2">
    <citation type="journal article" date="2024" name="Plant">
        <title>Genomic evolution and insights into agronomic trait innovations of Sesamum species.</title>
        <authorList>
            <person name="Miao H."/>
            <person name="Wang L."/>
            <person name="Qu L."/>
            <person name="Liu H."/>
            <person name="Sun Y."/>
            <person name="Le M."/>
            <person name="Wang Q."/>
            <person name="Wei S."/>
            <person name="Zheng Y."/>
            <person name="Lin W."/>
            <person name="Duan Y."/>
            <person name="Cao H."/>
            <person name="Xiong S."/>
            <person name="Wang X."/>
            <person name="Wei L."/>
            <person name="Li C."/>
            <person name="Ma Q."/>
            <person name="Ju M."/>
            <person name="Zhao R."/>
            <person name="Li G."/>
            <person name="Mu C."/>
            <person name="Tian Q."/>
            <person name="Mei H."/>
            <person name="Zhang T."/>
            <person name="Gao T."/>
            <person name="Zhang H."/>
        </authorList>
    </citation>
    <scope>NUCLEOTIDE SEQUENCE</scope>
    <source>
        <strain evidence="1">KEN1</strain>
    </source>
</reference>
<dbReference type="PANTHER" id="PTHR33116">
    <property type="entry name" value="REVERSE TRANSCRIPTASE ZINC-BINDING DOMAIN-CONTAINING PROTEIN-RELATED-RELATED"/>
    <property type="match status" value="1"/>
</dbReference>
<evidence type="ECO:0000313" key="1">
    <source>
        <dbReference type="EMBL" id="KAL0434015.1"/>
    </source>
</evidence>
<accession>A0AAW2VYQ4</accession>
<evidence type="ECO:0008006" key="2">
    <source>
        <dbReference type="Google" id="ProtNLM"/>
    </source>
</evidence>
<reference evidence="1" key="1">
    <citation type="submission" date="2020-06" db="EMBL/GenBank/DDBJ databases">
        <authorList>
            <person name="Li T."/>
            <person name="Hu X."/>
            <person name="Zhang T."/>
            <person name="Song X."/>
            <person name="Zhang H."/>
            <person name="Dai N."/>
            <person name="Sheng W."/>
            <person name="Hou X."/>
            <person name="Wei L."/>
        </authorList>
    </citation>
    <scope>NUCLEOTIDE SEQUENCE</scope>
    <source>
        <strain evidence="1">KEN1</strain>
        <tissue evidence="1">Leaf</tissue>
    </source>
</reference>
<comment type="caution">
    <text evidence="1">The sequence shown here is derived from an EMBL/GenBank/DDBJ whole genome shotgun (WGS) entry which is preliminary data.</text>
</comment>
<sequence>MFTRNTPSPVRDELAHVLGVIVKQTHVKYLGLPSTVGRPKREVFEGVKDRFWQKLNGWATKKRSQAGRVVLIKSVLQAIPSYVMKCFEILESNLKELEGMMAIFFWQGGGEAKIHWMACHKLCRSKDEGGLGFHRLKEINKAMLTKQAWRIVMQPNSFLHQFFQHIYFSKCKVFNAESSSSMSFTWQSILRTKDLVAAGLRWRMGDWRSVQIVGVPWLPRPLLFQVISKPKLLPESSLVDVLLDEYGWNEGLVREEFSQVDAECILSIPLPREHRCDKLIWHYGKQGRFGESRVFLSMLTAIDSHDFGRF</sequence>
<organism evidence="1">
    <name type="scientific">Sesamum latifolium</name>
    <dbReference type="NCBI Taxonomy" id="2727402"/>
    <lineage>
        <taxon>Eukaryota</taxon>
        <taxon>Viridiplantae</taxon>
        <taxon>Streptophyta</taxon>
        <taxon>Embryophyta</taxon>
        <taxon>Tracheophyta</taxon>
        <taxon>Spermatophyta</taxon>
        <taxon>Magnoliopsida</taxon>
        <taxon>eudicotyledons</taxon>
        <taxon>Gunneridae</taxon>
        <taxon>Pentapetalae</taxon>
        <taxon>asterids</taxon>
        <taxon>lamiids</taxon>
        <taxon>Lamiales</taxon>
        <taxon>Pedaliaceae</taxon>
        <taxon>Sesamum</taxon>
    </lineage>
</organism>
<name>A0AAW2VYQ4_9LAMI</name>
<dbReference type="PANTHER" id="PTHR33116:SF86">
    <property type="entry name" value="REVERSE TRANSCRIPTASE DOMAIN-CONTAINING PROTEIN"/>
    <property type="match status" value="1"/>
</dbReference>
<dbReference type="EMBL" id="JACGWN010000009">
    <property type="protein sequence ID" value="KAL0434015.1"/>
    <property type="molecule type" value="Genomic_DNA"/>
</dbReference>